<dbReference type="PANTHER" id="PTHR21024:SF0">
    <property type="entry name" value="ELECTRON TRANSFER FLAVOPROTEIN REGULATORY FACTOR 1"/>
    <property type="match status" value="1"/>
</dbReference>
<proteinExistence type="predicted"/>
<protein>
    <submittedName>
        <fullName evidence="1">NADH-ubiquinone oxidoreductase complex 1/LYR family protein</fullName>
    </submittedName>
</protein>
<accession>E9EXJ2</accession>
<name>E9EXJ2_METRA</name>
<reference evidence="1 2" key="2">
    <citation type="journal article" date="2014" name="Proc. Natl. Acad. Sci. U.S.A.">
        <title>Trajectory and genomic determinants of fungal-pathogen speciation and host adaptation.</title>
        <authorList>
            <person name="Hu X."/>
            <person name="Xiao G."/>
            <person name="Zheng P."/>
            <person name="Shang Y."/>
            <person name="Su Y."/>
            <person name="Zhang X."/>
            <person name="Liu X."/>
            <person name="Zhan S."/>
            <person name="St Leger R.J."/>
            <person name="Wang C."/>
        </authorList>
    </citation>
    <scope>GENOME REANNOTATION</scope>
    <source>
        <strain evidence="2">ARSEF 23 / ATCC MYA-3075</strain>
    </source>
</reference>
<dbReference type="AlphaFoldDB" id="E9EXJ2"/>
<reference evidence="1 2" key="1">
    <citation type="journal article" date="2011" name="PLoS Genet.">
        <title>Genome sequencing and comparative transcriptomics of the model entomopathogenic fungi Metarhizium anisopliae and M. acridum.</title>
        <authorList>
            <person name="Gao Q."/>
            <person name="Jin K."/>
            <person name="Ying S.H."/>
            <person name="Zhang Y."/>
            <person name="Xiao G."/>
            <person name="Shang Y."/>
            <person name="Duan Z."/>
            <person name="Hu X."/>
            <person name="Xie X.Q."/>
            <person name="Zhou G."/>
            <person name="Peng G."/>
            <person name="Luo Z."/>
            <person name="Huang W."/>
            <person name="Wang B."/>
            <person name="Fang W."/>
            <person name="Wang S."/>
            <person name="Zhong Y."/>
            <person name="Ma L.J."/>
            <person name="St Leger R.J."/>
            <person name="Zhao G.P."/>
            <person name="Pei Y."/>
            <person name="Feng M.G."/>
            <person name="Xia Y."/>
            <person name="Wang C."/>
        </authorList>
    </citation>
    <scope>NUCLEOTIDE SEQUENCE [LARGE SCALE GENOMIC DNA]</scope>
    <source>
        <strain evidence="2">ARSEF 23 / ATCC MYA-3075</strain>
    </source>
</reference>
<dbReference type="KEGG" id="maj:MAA_04741"/>
<organism evidence="1 2">
    <name type="scientific">Metarhizium robertsii (strain ARSEF 23 / ATCC MYA-3075)</name>
    <name type="common">Metarhizium anisopliae (strain ARSEF 23)</name>
    <dbReference type="NCBI Taxonomy" id="655844"/>
    <lineage>
        <taxon>Eukaryota</taxon>
        <taxon>Fungi</taxon>
        <taxon>Dikarya</taxon>
        <taxon>Ascomycota</taxon>
        <taxon>Pezizomycotina</taxon>
        <taxon>Sordariomycetes</taxon>
        <taxon>Hypocreomycetidae</taxon>
        <taxon>Hypocreales</taxon>
        <taxon>Clavicipitaceae</taxon>
        <taxon>Metarhizium</taxon>
    </lineage>
</organism>
<dbReference type="GO" id="GO:0022904">
    <property type="term" value="P:respiratory electron transport chain"/>
    <property type="evidence" value="ECO:0007669"/>
    <property type="project" value="TreeGrafter"/>
</dbReference>
<dbReference type="GO" id="GO:0005739">
    <property type="term" value="C:mitochondrion"/>
    <property type="evidence" value="ECO:0007669"/>
    <property type="project" value="TreeGrafter"/>
</dbReference>
<dbReference type="RefSeq" id="XP_007821028.2">
    <property type="nucleotide sequence ID" value="XM_007822837.2"/>
</dbReference>
<dbReference type="GeneID" id="19259027"/>
<dbReference type="GO" id="GO:0090324">
    <property type="term" value="P:negative regulation of oxidative phosphorylation"/>
    <property type="evidence" value="ECO:0007669"/>
    <property type="project" value="InterPro"/>
</dbReference>
<keyword evidence="2" id="KW-1185">Reference proteome</keyword>
<dbReference type="HOGENOM" id="CLU_141157_0_0_1"/>
<sequence>MLPPTLPSSVGTASVDASPLHRPARLRWERYALPGAHITTMAQPNPELRRQVIAIYKGTYPPYRLYRTAMQENNFGHETRRRPRPGYKLESELLYLGREYPLGYRYFQPRLHKAFMSRAAERSEDKIRAGIAQAEYVKKGASIGPLFFFFASIRYHRS</sequence>
<comment type="caution">
    <text evidence="1">The sequence shown here is derived from an EMBL/GenBank/DDBJ whole genome shotgun (WGS) entry which is preliminary data.</text>
</comment>
<dbReference type="OrthoDB" id="10258445at2759"/>
<dbReference type="EMBL" id="ADNJ02000001">
    <property type="protein sequence ID" value="EFY99812.2"/>
    <property type="molecule type" value="Genomic_DNA"/>
</dbReference>
<dbReference type="InterPro" id="IPR052000">
    <property type="entry name" value="ETFRF1"/>
</dbReference>
<evidence type="ECO:0000313" key="2">
    <source>
        <dbReference type="Proteomes" id="UP000002498"/>
    </source>
</evidence>
<gene>
    <name evidence="1" type="ORF">MAA_04741</name>
</gene>
<dbReference type="Proteomes" id="UP000002498">
    <property type="component" value="Unassembled WGS sequence"/>
</dbReference>
<evidence type="ECO:0000313" key="1">
    <source>
        <dbReference type="EMBL" id="EFY99812.2"/>
    </source>
</evidence>
<dbReference type="PANTHER" id="PTHR21024">
    <property type="entry name" value="GROWTH HORMONE-INDUCIBLE SOLUBLE PROTEIN-RELATED"/>
    <property type="match status" value="1"/>
</dbReference>